<dbReference type="SUPFAM" id="SSF53822">
    <property type="entry name" value="Periplasmic binding protein-like I"/>
    <property type="match status" value="1"/>
</dbReference>
<dbReference type="PANTHER" id="PTHR30483">
    <property type="entry name" value="LEUCINE-SPECIFIC-BINDING PROTEIN"/>
    <property type="match status" value="1"/>
</dbReference>
<evidence type="ECO:0000256" key="4">
    <source>
        <dbReference type="ARBA" id="ARBA00022970"/>
    </source>
</evidence>
<comment type="similarity">
    <text evidence="1">Belongs to the leucine-binding protein family.</text>
</comment>
<feature type="signal peptide" evidence="6">
    <location>
        <begin position="1"/>
        <end position="18"/>
    </location>
</feature>
<evidence type="ECO:0000313" key="8">
    <source>
        <dbReference type="EMBL" id="MRG85968.1"/>
    </source>
</evidence>
<dbReference type="OrthoDB" id="9783240at2"/>
<dbReference type="InterPro" id="IPR028082">
    <property type="entry name" value="Peripla_BP_I"/>
</dbReference>
<keyword evidence="4" id="KW-0029">Amino-acid transport</keyword>
<name>A0A6G1X562_9BACI</name>
<evidence type="ECO:0000256" key="6">
    <source>
        <dbReference type="SAM" id="SignalP"/>
    </source>
</evidence>
<dbReference type="Pfam" id="PF13458">
    <property type="entry name" value="Peripla_BP_6"/>
    <property type="match status" value="1"/>
</dbReference>
<dbReference type="Gene3D" id="3.40.50.2300">
    <property type="match status" value="2"/>
</dbReference>
<feature type="compositionally biased region" description="Gly residues" evidence="5">
    <location>
        <begin position="26"/>
        <end position="41"/>
    </location>
</feature>
<dbReference type="PRINTS" id="PR00337">
    <property type="entry name" value="LEUILEVALBP"/>
</dbReference>
<organism evidence="8 9">
    <name type="scientific">Salinibacillus xinjiangensis</name>
    <dbReference type="NCBI Taxonomy" id="1229268"/>
    <lineage>
        <taxon>Bacteria</taxon>
        <taxon>Bacillati</taxon>
        <taxon>Bacillota</taxon>
        <taxon>Bacilli</taxon>
        <taxon>Bacillales</taxon>
        <taxon>Bacillaceae</taxon>
        <taxon>Salinibacillus</taxon>
    </lineage>
</organism>
<dbReference type="AlphaFoldDB" id="A0A6G1X562"/>
<gene>
    <name evidence="8" type="ORF">GH754_06425</name>
</gene>
<evidence type="ECO:0000313" key="9">
    <source>
        <dbReference type="Proteomes" id="UP000480185"/>
    </source>
</evidence>
<evidence type="ECO:0000256" key="3">
    <source>
        <dbReference type="ARBA" id="ARBA00022729"/>
    </source>
</evidence>
<proteinExistence type="inferred from homology"/>
<dbReference type="InterPro" id="IPR051010">
    <property type="entry name" value="BCAA_transport"/>
</dbReference>
<dbReference type="Proteomes" id="UP000480185">
    <property type="component" value="Unassembled WGS sequence"/>
</dbReference>
<evidence type="ECO:0000256" key="2">
    <source>
        <dbReference type="ARBA" id="ARBA00022448"/>
    </source>
</evidence>
<dbReference type="PROSITE" id="PS51257">
    <property type="entry name" value="PROKAR_LIPOPROTEIN"/>
    <property type="match status" value="1"/>
</dbReference>
<feature type="domain" description="Leucine-binding protein" evidence="7">
    <location>
        <begin position="45"/>
        <end position="351"/>
    </location>
</feature>
<keyword evidence="3 6" id="KW-0732">Signal</keyword>
<accession>A0A6G1X562</accession>
<dbReference type="EMBL" id="WJNH01000003">
    <property type="protein sequence ID" value="MRG85968.1"/>
    <property type="molecule type" value="Genomic_DNA"/>
</dbReference>
<comment type="caution">
    <text evidence="8">The sequence shown here is derived from an EMBL/GenBank/DDBJ whole genome shotgun (WGS) entry which is preliminary data.</text>
</comment>
<protein>
    <submittedName>
        <fullName evidence="8">ABC transporter substrate-binding protein</fullName>
    </submittedName>
</protein>
<dbReference type="RefSeq" id="WP_153727892.1">
    <property type="nucleotide sequence ID" value="NZ_WJNH01000003.1"/>
</dbReference>
<dbReference type="InterPro" id="IPR028081">
    <property type="entry name" value="Leu-bd"/>
</dbReference>
<keyword evidence="2" id="KW-0813">Transport</keyword>
<evidence type="ECO:0000256" key="1">
    <source>
        <dbReference type="ARBA" id="ARBA00010062"/>
    </source>
</evidence>
<dbReference type="GO" id="GO:0006865">
    <property type="term" value="P:amino acid transport"/>
    <property type="evidence" value="ECO:0007669"/>
    <property type="project" value="UniProtKB-KW"/>
</dbReference>
<reference evidence="8 9" key="1">
    <citation type="submission" date="2019-11" db="EMBL/GenBank/DDBJ databases">
        <authorList>
            <person name="Li J."/>
        </authorList>
    </citation>
    <scope>NUCLEOTIDE SEQUENCE [LARGE SCALE GENOMIC DNA]</scope>
    <source>
        <strain evidence="8 9">J4</strain>
    </source>
</reference>
<evidence type="ECO:0000256" key="5">
    <source>
        <dbReference type="SAM" id="MobiDB-lite"/>
    </source>
</evidence>
<keyword evidence="9" id="KW-1185">Reference proteome</keyword>
<feature type="region of interest" description="Disordered" evidence="5">
    <location>
        <begin position="24"/>
        <end position="43"/>
    </location>
</feature>
<evidence type="ECO:0000259" key="7">
    <source>
        <dbReference type="Pfam" id="PF13458"/>
    </source>
</evidence>
<feature type="chain" id="PRO_5039048689" evidence="6">
    <location>
        <begin position="19"/>
        <end position="399"/>
    </location>
</feature>
<sequence length="399" mass="43076">MRKALYLMGLITLMFMLAACSESNETGGGDNGESGNSGGQSEGVVNIGYSGPLSGPAAYYGENTLSGLEMAVEEINEEGFEVDGTTYKINLETLDDQYLPNETAANAKRLKQEHDTPIIFTPHSGGIAALQVFNEQEEFIVAAYSSEPAITEAGNSLTVRIPPNYEGYLEPFTNYQMERFGPKLAALPPVTQYGQDWAEALIPHWEEQGGEVVYNSSIDFSKDTDFFTMLTNALEADPDVLFIGGPSEPTAKVAQQARELGFEGGFMVMDQAKLDEMKAVMGGSYEPLEGAIGTMPLVNADYPGSADFVEKYRATHDKDPGSEAGFHYLSMYVFVEAMKASGTVDDAKAIHEHIQDGLDALPDDKKVYEIPSIGENGGFEINTSVAAVEDGQITPIALD</sequence>
<dbReference type="InterPro" id="IPR000709">
    <property type="entry name" value="Leu_Ile_Val-bd"/>
</dbReference>
<dbReference type="PANTHER" id="PTHR30483:SF6">
    <property type="entry name" value="PERIPLASMIC BINDING PROTEIN OF ABC TRANSPORTER FOR NATURAL AMINO ACIDS"/>
    <property type="match status" value="1"/>
</dbReference>
<dbReference type="CDD" id="cd06336">
    <property type="entry name" value="PBP1_ABC_ligand_binding-like"/>
    <property type="match status" value="1"/>
</dbReference>